<evidence type="ECO:0000313" key="2">
    <source>
        <dbReference type="EMBL" id="KAK4102617.1"/>
    </source>
</evidence>
<evidence type="ECO:0000256" key="1">
    <source>
        <dbReference type="SAM" id="MobiDB-lite"/>
    </source>
</evidence>
<feature type="compositionally biased region" description="Polar residues" evidence="1">
    <location>
        <begin position="125"/>
        <end position="134"/>
    </location>
</feature>
<reference evidence="2" key="2">
    <citation type="submission" date="2023-05" db="EMBL/GenBank/DDBJ databases">
        <authorList>
            <consortium name="Lawrence Berkeley National Laboratory"/>
            <person name="Steindorff A."/>
            <person name="Hensen N."/>
            <person name="Bonometti L."/>
            <person name="Westerberg I."/>
            <person name="Brannstrom I.O."/>
            <person name="Guillou S."/>
            <person name="Cros-Aarteil S."/>
            <person name="Calhoun S."/>
            <person name="Haridas S."/>
            <person name="Kuo A."/>
            <person name="Mondo S."/>
            <person name="Pangilinan J."/>
            <person name="Riley R."/>
            <person name="Labutti K."/>
            <person name="Andreopoulos B."/>
            <person name="Lipzen A."/>
            <person name="Chen C."/>
            <person name="Yanf M."/>
            <person name="Daum C."/>
            <person name="Ng V."/>
            <person name="Clum A."/>
            <person name="Ohm R."/>
            <person name="Martin F."/>
            <person name="Silar P."/>
            <person name="Natvig D."/>
            <person name="Lalanne C."/>
            <person name="Gautier V."/>
            <person name="Ament-Velasquez S.L."/>
            <person name="Kruys A."/>
            <person name="Hutchinson M.I."/>
            <person name="Powell A.J."/>
            <person name="Barry K."/>
            <person name="Miller A.N."/>
            <person name="Grigoriev I.V."/>
            <person name="Debuchy R."/>
            <person name="Gladieux P."/>
            <person name="Thoren M.H."/>
            <person name="Johannesson H."/>
        </authorList>
    </citation>
    <scope>NUCLEOTIDE SEQUENCE</scope>
    <source>
        <strain evidence="2">CBS 757.83</strain>
    </source>
</reference>
<evidence type="ECO:0000313" key="3">
    <source>
        <dbReference type="Proteomes" id="UP001305647"/>
    </source>
</evidence>
<name>A0AAN6Q2Y2_9PEZI</name>
<sequence>MKLSSPKPKWRRRGCIAVCQRRRRSDASLKFGGGTVIAAVTRGARKSESERRLKLAASRGERRKTTNAVEKECKGPERWLRWERSRNRGTEAGVISERWDGRAGELVVLQGTWQEPRSSPDRQGCFSQRGSRPT</sequence>
<gene>
    <name evidence="2" type="ORF">N658DRAFT_343272</name>
</gene>
<protein>
    <submittedName>
        <fullName evidence="2">Uncharacterized protein</fullName>
    </submittedName>
</protein>
<feature type="region of interest" description="Disordered" evidence="1">
    <location>
        <begin position="47"/>
        <end position="70"/>
    </location>
</feature>
<dbReference type="EMBL" id="MU863631">
    <property type="protein sequence ID" value="KAK4102617.1"/>
    <property type="molecule type" value="Genomic_DNA"/>
</dbReference>
<feature type="region of interest" description="Disordered" evidence="1">
    <location>
        <begin position="110"/>
        <end position="134"/>
    </location>
</feature>
<reference evidence="2" key="1">
    <citation type="journal article" date="2023" name="Mol. Phylogenet. Evol.">
        <title>Genome-scale phylogeny and comparative genomics of the fungal order Sordariales.</title>
        <authorList>
            <person name="Hensen N."/>
            <person name="Bonometti L."/>
            <person name="Westerberg I."/>
            <person name="Brannstrom I.O."/>
            <person name="Guillou S."/>
            <person name="Cros-Aarteil S."/>
            <person name="Calhoun S."/>
            <person name="Haridas S."/>
            <person name="Kuo A."/>
            <person name="Mondo S."/>
            <person name="Pangilinan J."/>
            <person name="Riley R."/>
            <person name="LaButti K."/>
            <person name="Andreopoulos B."/>
            <person name="Lipzen A."/>
            <person name="Chen C."/>
            <person name="Yan M."/>
            <person name="Daum C."/>
            <person name="Ng V."/>
            <person name="Clum A."/>
            <person name="Steindorff A."/>
            <person name="Ohm R.A."/>
            <person name="Martin F."/>
            <person name="Silar P."/>
            <person name="Natvig D.O."/>
            <person name="Lalanne C."/>
            <person name="Gautier V."/>
            <person name="Ament-Velasquez S.L."/>
            <person name="Kruys A."/>
            <person name="Hutchinson M.I."/>
            <person name="Powell A.J."/>
            <person name="Barry K."/>
            <person name="Miller A.N."/>
            <person name="Grigoriev I.V."/>
            <person name="Debuchy R."/>
            <person name="Gladieux P."/>
            <person name="Hiltunen Thoren M."/>
            <person name="Johannesson H."/>
        </authorList>
    </citation>
    <scope>NUCLEOTIDE SEQUENCE</scope>
    <source>
        <strain evidence="2">CBS 757.83</strain>
    </source>
</reference>
<dbReference type="Proteomes" id="UP001305647">
    <property type="component" value="Unassembled WGS sequence"/>
</dbReference>
<accession>A0AAN6Q2Y2</accession>
<dbReference type="AlphaFoldDB" id="A0AAN6Q2Y2"/>
<comment type="caution">
    <text evidence="2">The sequence shown here is derived from an EMBL/GenBank/DDBJ whole genome shotgun (WGS) entry which is preliminary data.</text>
</comment>
<proteinExistence type="predicted"/>
<keyword evidence="3" id="KW-1185">Reference proteome</keyword>
<organism evidence="2 3">
    <name type="scientific">Parathielavia hyrcaniae</name>
    <dbReference type="NCBI Taxonomy" id="113614"/>
    <lineage>
        <taxon>Eukaryota</taxon>
        <taxon>Fungi</taxon>
        <taxon>Dikarya</taxon>
        <taxon>Ascomycota</taxon>
        <taxon>Pezizomycotina</taxon>
        <taxon>Sordariomycetes</taxon>
        <taxon>Sordariomycetidae</taxon>
        <taxon>Sordariales</taxon>
        <taxon>Chaetomiaceae</taxon>
        <taxon>Parathielavia</taxon>
    </lineage>
</organism>